<name>A0A2S9YKW3_9BACT</name>
<keyword evidence="1" id="KW-0472">Membrane</keyword>
<gene>
    <name evidence="2" type="ORF">ENSA5_01950</name>
</gene>
<keyword evidence="1" id="KW-1133">Transmembrane helix</keyword>
<protein>
    <submittedName>
        <fullName evidence="2">Uncharacterized protein</fullName>
    </submittedName>
</protein>
<evidence type="ECO:0000256" key="1">
    <source>
        <dbReference type="SAM" id="Phobius"/>
    </source>
</evidence>
<feature type="transmembrane region" description="Helical" evidence="1">
    <location>
        <begin position="9"/>
        <end position="28"/>
    </location>
</feature>
<evidence type="ECO:0000313" key="2">
    <source>
        <dbReference type="EMBL" id="PRQ05698.1"/>
    </source>
</evidence>
<dbReference type="EMBL" id="PVNK01000006">
    <property type="protein sequence ID" value="PRQ05698.1"/>
    <property type="molecule type" value="Genomic_DNA"/>
</dbReference>
<dbReference type="Proteomes" id="UP000237968">
    <property type="component" value="Unassembled WGS sequence"/>
</dbReference>
<dbReference type="AlphaFoldDB" id="A0A2S9YKW3"/>
<dbReference type="OrthoDB" id="5514470at2"/>
<sequence>MRGQTKKKIGLVVLVLVVLIAAGLGWMWHRITALPEWYGSADMIEEDGSPAVDDDWVRIPSSERPASAPAEAEAEAEVYELRNPHLRATKAKKAPLRKAIKQSRATYSGGELEAGAVLNLSQMDLDSLSPAERERYQDTIDAFPALTGRDVYVGIEGGADGGGGKLALGPKTKLRVGDSRYSLAAAAKRLGMSEAKLRETIEKELGRMDVKLPTG</sequence>
<dbReference type="RefSeq" id="WP_106389677.1">
    <property type="nucleotide sequence ID" value="NZ_PVNK01000006.1"/>
</dbReference>
<proteinExistence type="predicted"/>
<organism evidence="2 3">
    <name type="scientific">Enhygromyxa salina</name>
    <dbReference type="NCBI Taxonomy" id="215803"/>
    <lineage>
        <taxon>Bacteria</taxon>
        <taxon>Pseudomonadati</taxon>
        <taxon>Myxococcota</taxon>
        <taxon>Polyangia</taxon>
        <taxon>Nannocystales</taxon>
        <taxon>Nannocystaceae</taxon>
        <taxon>Enhygromyxa</taxon>
    </lineage>
</organism>
<evidence type="ECO:0000313" key="3">
    <source>
        <dbReference type="Proteomes" id="UP000237968"/>
    </source>
</evidence>
<comment type="caution">
    <text evidence="2">The sequence shown here is derived from an EMBL/GenBank/DDBJ whole genome shotgun (WGS) entry which is preliminary data.</text>
</comment>
<accession>A0A2S9YKW3</accession>
<reference evidence="2 3" key="1">
    <citation type="submission" date="2018-03" db="EMBL/GenBank/DDBJ databases">
        <title>Draft Genome Sequences of the Obligatory Marine Myxobacteria Enhygromyxa salina SWB005.</title>
        <authorList>
            <person name="Poehlein A."/>
            <person name="Moghaddam J.A."/>
            <person name="Harms H."/>
            <person name="Alanjari M."/>
            <person name="Koenig G.M."/>
            <person name="Daniel R."/>
            <person name="Schaeberle T.F."/>
        </authorList>
    </citation>
    <scope>NUCLEOTIDE SEQUENCE [LARGE SCALE GENOMIC DNA]</scope>
    <source>
        <strain evidence="2 3">SWB005</strain>
    </source>
</reference>
<keyword evidence="1" id="KW-0812">Transmembrane</keyword>
<keyword evidence="3" id="KW-1185">Reference proteome</keyword>